<keyword evidence="3" id="KW-1185">Reference proteome</keyword>
<evidence type="ECO:0000313" key="2">
    <source>
        <dbReference type="EMBL" id="OMJ69432.1"/>
    </source>
</evidence>
<dbReference type="Proteomes" id="UP000187209">
    <property type="component" value="Unassembled WGS sequence"/>
</dbReference>
<proteinExistence type="predicted"/>
<accession>A0A1R2AY52</accession>
<feature type="compositionally biased region" description="Basic and acidic residues" evidence="1">
    <location>
        <begin position="59"/>
        <end position="73"/>
    </location>
</feature>
<reference evidence="2 3" key="1">
    <citation type="submission" date="2016-11" db="EMBL/GenBank/DDBJ databases">
        <title>The macronuclear genome of Stentor coeruleus: a giant cell with tiny introns.</title>
        <authorList>
            <person name="Slabodnick M."/>
            <person name="Ruby J.G."/>
            <person name="Reiff S.B."/>
            <person name="Swart E.C."/>
            <person name="Gosai S."/>
            <person name="Prabakaran S."/>
            <person name="Witkowska E."/>
            <person name="Larue G.E."/>
            <person name="Fisher S."/>
            <person name="Freeman R.M."/>
            <person name="Gunawardena J."/>
            <person name="Chu W."/>
            <person name="Stover N.A."/>
            <person name="Gregory B.D."/>
            <person name="Nowacki M."/>
            <person name="Derisi J."/>
            <person name="Roy S.W."/>
            <person name="Marshall W.F."/>
            <person name="Sood P."/>
        </authorList>
    </citation>
    <scope>NUCLEOTIDE SEQUENCE [LARGE SCALE GENOMIC DNA]</scope>
    <source>
        <strain evidence="2">WM001</strain>
    </source>
</reference>
<evidence type="ECO:0000313" key="3">
    <source>
        <dbReference type="Proteomes" id="UP000187209"/>
    </source>
</evidence>
<feature type="region of interest" description="Disordered" evidence="1">
    <location>
        <begin position="59"/>
        <end position="94"/>
    </location>
</feature>
<dbReference type="EMBL" id="MPUH01001199">
    <property type="protein sequence ID" value="OMJ69432.1"/>
    <property type="molecule type" value="Genomic_DNA"/>
</dbReference>
<sequence>MDYYNHLDPREKEIYEGYTARLNKDSNKDFSSPLTSSRSNISQRLPSVNSFSTILSKPKNHELIPKSETERAQLKTSQIPSPKRKRSSKPLMNGKFYTENGLNLKHPDLKNQIRKIFNLIEGHQYMCHQDLQMVEFSDIKKHFL</sequence>
<dbReference type="AlphaFoldDB" id="A0A1R2AY52"/>
<comment type="caution">
    <text evidence="2">The sequence shown here is derived from an EMBL/GenBank/DDBJ whole genome shotgun (WGS) entry which is preliminary data.</text>
</comment>
<evidence type="ECO:0000256" key="1">
    <source>
        <dbReference type="SAM" id="MobiDB-lite"/>
    </source>
</evidence>
<name>A0A1R2AY52_9CILI</name>
<organism evidence="2 3">
    <name type="scientific">Stentor coeruleus</name>
    <dbReference type="NCBI Taxonomy" id="5963"/>
    <lineage>
        <taxon>Eukaryota</taxon>
        <taxon>Sar</taxon>
        <taxon>Alveolata</taxon>
        <taxon>Ciliophora</taxon>
        <taxon>Postciliodesmatophora</taxon>
        <taxon>Heterotrichea</taxon>
        <taxon>Heterotrichida</taxon>
        <taxon>Stentoridae</taxon>
        <taxon>Stentor</taxon>
    </lineage>
</organism>
<protein>
    <submittedName>
        <fullName evidence="2">Uncharacterized protein</fullName>
    </submittedName>
</protein>
<gene>
    <name evidence="2" type="ORF">SteCoe_32845</name>
</gene>